<comment type="subcellular location">
    <subcellularLocation>
        <location evidence="1">Secreted</location>
        <location evidence="1">Extracellular space</location>
        <location evidence="1">Extracellular matrix</location>
    </subcellularLocation>
</comment>
<dbReference type="Gene3D" id="1.20.5.320">
    <property type="entry name" value="6-Phosphogluconate Dehydrogenase, domain 3"/>
    <property type="match status" value="1"/>
</dbReference>
<dbReference type="GO" id="GO:0004867">
    <property type="term" value="F:serine-type endopeptidase inhibitor activity"/>
    <property type="evidence" value="ECO:0007669"/>
    <property type="project" value="InterPro"/>
</dbReference>
<accession>A0A834FP74</accession>
<dbReference type="SMART" id="SM00131">
    <property type="entry name" value="KU"/>
    <property type="match status" value="1"/>
</dbReference>
<sequence>MGIPWSLNQELPHCHCKLPPNALALQELLCTANHLEPTDTDPQSLPKCCVFFYAESTSTMQWLMTLWVLALLLWIPAQCQKRRKKGHRDDNHIITYEGKSLICPLEIMFLLDSSEKAALTLFEQQKQFVVRFSARLVRLHSPGWRVRLRLAVLQYSSSVSVEHNFRDWQDLDVFQSRVSSMALIGHGTYSAYAITNATKMFKEETSSSSLRVALLMTDGEDHPRSASSVTAATTAKQHGIRMYTIRLSGAPEQGAVGMKLRSMASSPPQQHMFSLSDSQLEDRLFEELLSVVISGLVFVLTSFPVICMFQCQQPQSCGCEKGEQGRPGEQGEPGEPGPRGAPGPKGSNVRFSDFCFSLQGEPGVHGRPGMTGLEGSKGECGAAGTKGEQGDRGSPGPTGPKGEQGERGPRGSSGPPGDNGLGFPGPKGNKGNQGRPGPHGVPGGGEPGLSGPPGPPGIQGSPGLPGEGLQGPKGERGYEGLKGSRGAPGLGTKGDKGNTGVPGLPGMLGFPGPGLQGEKGEQGPIGPSGPRGPSGLGTAGSKGDQGFPGDPGAPGERGVGEPGSKGEPGPDGAAGIPGIPGEDGAVGAKGEVGSPGQRGLEGEAGTGIPGEKGDRGDRGPRGLPGSPGPVGPPGAKGEPGSTGTSGLPGPAGRGFPGAKGDPGSVGPPGPVGEPGVGIMGPKGTKGSTGSVGPLGPKGEGIPGPQGQPGLPGLQGETGPEGRGLPGPKGDRGSPGVPGLLGPPGIGLYGPKGSPGQPGPSGPHGPPGKGVPGPKGEPGFQGPMGPRGLPGDGLPGEKGDQGKPGDRGKKGERGDAGVSGTPGPSVTVFTVFFFFFFTLQATAVLLNKTSNYPLELVFVLDSSESVGPENFEVVKDFVSALIDQMTVSWEAGRVGVVLYSHVGVVVVNLQQQFSQHAIRDTVRGMPYLGEGTFTGTAIHQATQLFQASRPGVRKMALVLTDGQTDPNDSTPLKEAVVAAHADGIKMIAVGVMSKRNALFEDFLAEMKTIASDPDEDHFYLVEDFRSLHTCLLENLCLQLLSLVQLQTPTVPPAELVTESTEDPWNDLLDVTFTPPDDEGSELTSTLSPQTTPEELPGSTTLSPQTPAALTVSPVSGGGCSQPLDPGPCRLYHVRWYFDPQANSCAQFWYGGCHGNQNNFETEEVCREACVFT</sequence>
<dbReference type="GO" id="GO:0030198">
    <property type="term" value="P:extracellular matrix organization"/>
    <property type="evidence" value="ECO:0007669"/>
    <property type="project" value="TreeGrafter"/>
</dbReference>
<dbReference type="InterPro" id="IPR008160">
    <property type="entry name" value="Collagen"/>
</dbReference>
<dbReference type="InterPro" id="IPR002223">
    <property type="entry name" value="Kunitz_BPTI"/>
</dbReference>
<feature type="compositionally biased region" description="Low complexity" evidence="5">
    <location>
        <begin position="633"/>
        <end position="648"/>
    </location>
</feature>
<dbReference type="Pfam" id="PF00092">
    <property type="entry name" value="VWA"/>
    <property type="match status" value="2"/>
</dbReference>
<organism evidence="8 9">
    <name type="scientific">Oryzias melastigma</name>
    <name type="common">Marine medaka</name>
    <dbReference type="NCBI Taxonomy" id="30732"/>
    <lineage>
        <taxon>Eukaryota</taxon>
        <taxon>Metazoa</taxon>
        <taxon>Chordata</taxon>
        <taxon>Craniata</taxon>
        <taxon>Vertebrata</taxon>
        <taxon>Euteleostomi</taxon>
        <taxon>Actinopterygii</taxon>
        <taxon>Neopterygii</taxon>
        <taxon>Teleostei</taxon>
        <taxon>Neoteleostei</taxon>
        <taxon>Acanthomorphata</taxon>
        <taxon>Ovalentaria</taxon>
        <taxon>Atherinomorphae</taxon>
        <taxon>Beloniformes</taxon>
        <taxon>Adrianichthyidae</taxon>
        <taxon>Oryziinae</taxon>
        <taxon>Oryzias</taxon>
    </lineage>
</organism>
<dbReference type="InterPro" id="IPR036465">
    <property type="entry name" value="vWFA_dom_sf"/>
</dbReference>
<dbReference type="SMART" id="SM00327">
    <property type="entry name" value="VWA"/>
    <property type="match status" value="2"/>
</dbReference>
<dbReference type="EMBL" id="WKFB01000044">
    <property type="protein sequence ID" value="KAF6737928.1"/>
    <property type="molecule type" value="Genomic_DNA"/>
</dbReference>
<feature type="compositionally biased region" description="Low complexity" evidence="5">
    <location>
        <begin position="570"/>
        <end position="583"/>
    </location>
</feature>
<keyword evidence="2" id="KW-0272">Extracellular matrix</keyword>
<dbReference type="InterPro" id="IPR020901">
    <property type="entry name" value="Prtase_inh_Kunz-CS"/>
</dbReference>
<keyword evidence="4" id="KW-1015">Disulfide bond</keyword>
<feature type="compositionally biased region" description="Pro residues" evidence="5">
    <location>
        <begin position="756"/>
        <end position="765"/>
    </location>
</feature>
<dbReference type="CDD" id="cd22628">
    <property type="entry name" value="Kunitz_collagen_alpha1_XXVIII"/>
    <property type="match status" value="1"/>
</dbReference>
<name>A0A834FP74_ORYME</name>
<evidence type="ECO:0000256" key="5">
    <source>
        <dbReference type="SAM" id="MobiDB-lite"/>
    </source>
</evidence>
<evidence type="ECO:0000259" key="7">
    <source>
        <dbReference type="PROSITE" id="PS50279"/>
    </source>
</evidence>
<protein>
    <submittedName>
        <fullName evidence="8">Collagen alpha-1(XXVIII) chain</fullName>
    </submittedName>
</protein>
<evidence type="ECO:0000256" key="3">
    <source>
        <dbReference type="ARBA" id="ARBA00023119"/>
    </source>
</evidence>
<dbReference type="GO" id="GO:0005615">
    <property type="term" value="C:extracellular space"/>
    <property type="evidence" value="ECO:0007669"/>
    <property type="project" value="TreeGrafter"/>
</dbReference>
<dbReference type="GO" id="GO:0031012">
    <property type="term" value="C:extracellular matrix"/>
    <property type="evidence" value="ECO:0007669"/>
    <property type="project" value="TreeGrafter"/>
</dbReference>
<dbReference type="Gene3D" id="3.40.50.410">
    <property type="entry name" value="von Willebrand factor, type A domain"/>
    <property type="match status" value="2"/>
</dbReference>
<evidence type="ECO:0000256" key="4">
    <source>
        <dbReference type="ARBA" id="ARBA00023157"/>
    </source>
</evidence>
<reference evidence="8" key="1">
    <citation type="journal article" name="BMC Genomics">
        <title>Long-read sequencing and de novo genome assembly of marine medaka (Oryzias melastigma).</title>
        <authorList>
            <person name="Liang P."/>
            <person name="Saqib H.S.A."/>
            <person name="Ni X."/>
            <person name="Shen Y."/>
        </authorList>
    </citation>
    <scope>NUCLEOTIDE SEQUENCE</scope>
    <source>
        <strain evidence="8">Bigg-433</strain>
    </source>
</reference>
<dbReference type="InterPro" id="IPR036880">
    <property type="entry name" value="Kunitz_BPTI_sf"/>
</dbReference>
<dbReference type="GO" id="GO:0030020">
    <property type="term" value="F:extracellular matrix structural constituent conferring tensile strength"/>
    <property type="evidence" value="ECO:0007669"/>
    <property type="project" value="TreeGrafter"/>
</dbReference>
<dbReference type="GO" id="GO:0005581">
    <property type="term" value="C:collagen trimer"/>
    <property type="evidence" value="ECO:0007669"/>
    <property type="project" value="UniProtKB-KW"/>
</dbReference>
<comment type="caution">
    <text evidence="8">The sequence shown here is derived from an EMBL/GenBank/DDBJ whole genome shotgun (WGS) entry which is preliminary data.</text>
</comment>
<feature type="region of interest" description="Disordered" evidence="5">
    <location>
        <begin position="1072"/>
        <end position="1117"/>
    </location>
</feature>
<feature type="compositionally biased region" description="Polar residues" evidence="5">
    <location>
        <begin position="1080"/>
        <end position="1106"/>
    </location>
</feature>
<feature type="domain" description="VWFA" evidence="6">
    <location>
        <begin position="854"/>
        <end position="1034"/>
    </location>
</feature>
<dbReference type="PROSITE" id="PS50234">
    <property type="entry name" value="VWFA"/>
    <property type="match status" value="2"/>
</dbReference>
<evidence type="ECO:0000313" key="8">
    <source>
        <dbReference type="EMBL" id="KAF6737928.1"/>
    </source>
</evidence>
<keyword evidence="3 8" id="KW-0176">Collagen</keyword>
<evidence type="ECO:0000256" key="2">
    <source>
        <dbReference type="ARBA" id="ARBA00022530"/>
    </source>
</evidence>
<gene>
    <name evidence="8" type="ORF">FQA47_023660</name>
</gene>
<dbReference type="PANTHER" id="PTHR24023:SF1096">
    <property type="entry name" value="COLLAGEN ALPHA-1(I) CHAIN-LIKE"/>
    <property type="match status" value="1"/>
</dbReference>
<evidence type="ECO:0000259" key="6">
    <source>
        <dbReference type="PROSITE" id="PS50234"/>
    </source>
</evidence>
<feature type="domain" description="VWFA" evidence="6">
    <location>
        <begin position="106"/>
        <end position="288"/>
    </location>
</feature>
<dbReference type="Pfam" id="PF00014">
    <property type="entry name" value="Kunitz_BPTI"/>
    <property type="match status" value="1"/>
</dbReference>
<proteinExistence type="predicted"/>
<dbReference type="FunFam" id="4.10.410.10:FF:000020">
    <property type="entry name" value="Collagen, type VI, alpha 3"/>
    <property type="match status" value="1"/>
</dbReference>
<dbReference type="Proteomes" id="UP000646548">
    <property type="component" value="Unassembled WGS sequence"/>
</dbReference>
<feature type="compositionally biased region" description="Low complexity" evidence="5">
    <location>
        <begin position="704"/>
        <end position="717"/>
    </location>
</feature>
<dbReference type="PRINTS" id="PR00453">
    <property type="entry name" value="VWFADOMAIN"/>
</dbReference>
<dbReference type="Gene3D" id="4.10.410.10">
    <property type="entry name" value="Pancreatic trypsin inhibitor Kunitz domain"/>
    <property type="match status" value="1"/>
</dbReference>
<feature type="domain" description="BPTI/Kunitz inhibitor" evidence="7">
    <location>
        <begin position="1118"/>
        <end position="1168"/>
    </location>
</feature>
<dbReference type="SUPFAM" id="SSF57362">
    <property type="entry name" value="BPTI-like"/>
    <property type="match status" value="1"/>
</dbReference>
<dbReference type="PRINTS" id="PR00759">
    <property type="entry name" value="BASICPTASE"/>
</dbReference>
<dbReference type="PROSITE" id="PS50279">
    <property type="entry name" value="BPTI_KUNITZ_2"/>
    <property type="match status" value="1"/>
</dbReference>
<dbReference type="InterPro" id="IPR050149">
    <property type="entry name" value="Collagen_superfamily"/>
</dbReference>
<dbReference type="PANTHER" id="PTHR24023">
    <property type="entry name" value="COLLAGEN ALPHA"/>
    <property type="match status" value="1"/>
</dbReference>
<dbReference type="PROSITE" id="PS00280">
    <property type="entry name" value="BPTI_KUNITZ_1"/>
    <property type="match status" value="1"/>
</dbReference>
<feature type="compositionally biased region" description="Basic and acidic residues" evidence="5">
    <location>
        <begin position="611"/>
        <end position="620"/>
    </location>
</feature>
<evidence type="ECO:0000313" key="9">
    <source>
        <dbReference type="Proteomes" id="UP000646548"/>
    </source>
</evidence>
<dbReference type="SUPFAM" id="SSF53300">
    <property type="entry name" value="vWA-like"/>
    <property type="match status" value="2"/>
</dbReference>
<dbReference type="Pfam" id="PF01391">
    <property type="entry name" value="Collagen"/>
    <property type="match status" value="3"/>
</dbReference>
<evidence type="ECO:0000256" key="1">
    <source>
        <dbReference type="ARBA" id="ARBA00004498"/>
    </source>
</evidence>
<feature type="compositionally biased region" description="Low complexity" evidence="5">
    <location>
        <begin position="773"/>
        <end position="786"/>
    </location>
</feature>
<dbReference type="InterPro" id="IPR002035">
    <property type="entry name" value="VWF_A"/>
</dbReference>
<feature type="compositionally biased region" description="Basic and acidic residues" evidence="5">
    <location>
        <begin position="794"/>
        <end position="814"/>
    </location>
</feature>
<keyword evidence="2" id="KW-0964">Secreted</keyword>
<feature type="region of interest" description="Disordered" evidence="5">
    <location>
        <begin position="318"/>
        <end position="820"/>
    </location>
</feature>
<dbReference type="AlphaFoldDB" id="A0A834FP74"/>